<dbReference type="InterPro" id="IPR006442">
    <property type="entry name" value="Antitoxin_Phd/YefM"/>
</dbReference>
<proteinExistence type="inferred from homology"/>
<protein>
    <recommendedName>
        <fullName evidence="2">Antitoxin</fullName>
    </recommendedName>
</protein>
<dbReference type="EMBL" id="FWYC01000023">
    <property type="protein sequence ID" value="SMD24772.1"/>
    <property type="molecule type" value="Genomic_DNA"/>
</dbReference>
<dbReference type="STRING" id="40571.SAMN05660733_07853"/>
<accession>A0A1W2FSR5</accession>
<keyword evidence="4" id="KW-1185">Reference proteome</keyword>
<dbReference type="eggNOG" id="COG4118">
    <property type="taxonomic scope" value="Bacteria"/>
</dbReference>
<gene>
    <name evidence="3" type="ORF">SAMN05660733_07853</name>
</gene>
<dbReference type="InterPro" id="IPR036165">
    <property type="entry name" value="YefM-like_sf"/>
</dbReference>
<evidence type="ECO:0000313" key="4">
    <source>
        <dbReference type="Proteomes" id="UP000192840"/>
    </source>
</evidence>
<dbReference type="SUPFAM" id="SSF143120">
    <property type="entry name" value="YefM-like"/>
    <property type="match status" value="1"/>
</dbReference>
<evidence type="ECO:0000256" key="1">
    <source>
        <dbReference type="ARBA" id="ARBA00009981"/>
    </source>
</evidence>
<comment type="similarity">
    <text evidence="1 2">Belongs to the phD/YefM antitoxin family.</text>
</comment>
<dbReference type="AlphaFoldDB" id="A0A1W2FSR5"/>
<evidence type="ECO:0000313" key="3">
    <source>
        <dbReference type="EMBL" id="SMD24772.1"/>
    </source>
</evidence>
<dbReference type="NCBIfam" id="TIGR01552">
    <property type="entry name" value="phd_fam"/>
    <property type="match status" value="1"/>
</dbReference>
<dbReference type="Gene3D" id="3.40.1620.10">
    <property type="entry name" value="YefM-like domain"/>
    <property type="match status" value="1"/>
</dbReference>
<organism evidence="3 4">
    <name type="scientific">Lentzea albidocapillata</name>
    <dbReference type="NCBI Taxonomy" id="40571"/>
    <lineage>
        <taxon>Bacteria</taxon>
        <taxon>Bacillati</taxon>
        <taxon>Actinomycetota</taxon>
        <taxon>Actinomycetes</taxon>
        <taxon>Pseudonocardiales</taxon>
        <taxon>Pseudonocardiaceae</taxon>
        <taxon>Lentzea</taxon>
    </lineage>
</organism>
<dbReference type="Pfam" id="PF02604">
    <property type="entry name" value="PhdYeFM_antitox"/>
    <property type="match status" value="1"/>
</dbReference>
<evidence type="ECO:0000256" key="2">
    <source>
        <dbReference type="RuleBase" id="RU362080"/>
    </source>
</evidence>
<dbReference type="Proteomes" id="UP000192840">
    <property type="component" value="Unassembled WGS sequence"/>
</dbReference>
<comment type="function">
    <text evidence="2">Antitoxin component of a type II toxin-antitoxin (TA) system.</text>
</comment>
<name>A0A1W2FSR5_9PSEU</name>
<reference evidence="4" key="1">
    <citation type="submission" date="2017-04" db="EMBL/GenBank/DDBJ databases">
        <authorList>
            <person name="Varghese N."/>
            <person name="Submissions S."/>
        </authorList>
    </citation>
    <scope>NUCLEOTIDE SEQUENCE [LARGE SCALE GENOMIC DNA]</scope>
    <source>
        <strain evidence="4">DSM 44073</strain>
    </source>
</reference>
<sequence length="116" mass="13035">MLGSERSYSVALFCILRYGGGMQQLKAIGQRELRNDNAEIMRRVEAGESFVVTRNNKPVAQLLPYREDAVTRPPLGDVQVLFGTLPPVDADRWEADRRAADEVFGVDDPLDDPWQS</sequence>